<name>A0A392RDE3_9FABA</name>
<keyword evidence="2" id="KW-1185">Reference proteome</keyword>
<sequence length="54" mass="5937">MLGEPGATELQVITLTFERNDLGGSYSGLGRKPSRWGIARQTVEQDPIRDCSQT</sequence>
<dbReference type="EMBL" id="LXQA010208066">
    <property type="protein sequence ID" value="MCI33856.1"/>
    <property type="molecule type" value="Genomic_DNA"/>
</dbReference>
<evidence type="ECO:0000313" key="1">
    <source>
        <dbReference type="EMBL" id="MCI33856.1"/>
    </source>
</evidence>
<reference evidence="1 2" key="1">
    <citation type="journal article" date="2018" name="Front. Plant Sci.">
        <title>Red Clover (Trifolium pratense) and Zigzag Clover (T. medium) - A Picture of Genomic Similarities and Differences.</title>
        <authorList>
            <person name="Dluhosova J."/>
            <person name="Istvanek J."/>
            <person name="Nedelnik J."/>
            <person name="Repkova J."/>
        </authorList>
    </citation>
    <scope>NUCLEOTIDE SEQUENCE [LARGE SCALE GENOMIC DNA]</scope>
    <source>
        <strain evidence="2">cv. 10/8</strain>
        <tissue evidence="1">Leaf</tissue>
    </source>
</reference>
<feature type="non-terminal residue" evidence="1">
    <location>
        <position position="54"/>
    </location>
</feature>
<dbReference type="Proteomes" id="UP000265520">
    <property type="component" value="Unassembled WGS sequence"/>
</dbReference>
<proteinExistence type="predicted"/>
<accession>A0A392RDE3</accession>
<organism evidence="1 2">
    <name type="scientific">Trifolium medium</name>
    <dbReference type="NCBI Taxonomy" id="97028"/>
    <lineage>
        <taxon>Eukaryota</taxon>
        <taxon>Viridiplantae</taxon>
        <taxon>Streptophyta</taxon>
        <taxon>Embryophyta</taxon>
        <taxon>Tracheophyta</taxon>
        <taxon>Spermatophyta</taxon>
        <taxon>Magnoliopsida</taxon>
        <taxon>eudicotyledons</taxon>
        <taxon>Gunneridae</taxon>
        <taxon>Pentapetalae</taxon>
        <taxon>rosids</taxon>
        <taxon>fabids</taxon>
        <taxon>Fabales</taxon>
        <taxon>Fabaceae</taxon>
        <taxon>Papilionoideae</taxon>
        <taxon>50 kb inversion clade</taxon>
        <taxon>NPAAA clade</taxon>
        <taxon>Hologalegina</taxon>
        <taxon>IRL clade</taxon>
        <taxon>Trifolieae</taxon>
        <taxon>Trifolium</taxon>
    </lineage>
</organism>
<comment type="caution">
    <text evidence="1">The sequence shown here is derived from an EMBL/GenBank/DDBJ whole genome shotgun (WGS) entry which is preliminary data.</text>
</comment>
<evidence type="ECO:0000313" key="2">
    <source>
        <dbReference type="Proteomes" id="UP000265520"/>
    </source>
</evidence>
<protein>
    <submittedName>
        <fullName evidence="1">Uncharacterized protein</fullName>
    </submittedName>
</protein>
<dbReference type="AlphaFoldDB" id="A0A392RDE3"/>